<dbReference type="Gene3D" id="3.40.720.10">
    <property type="entry name" value="Alkaline Phosphatase, subunit A"/>
    <property type="match status" value="1"/>
</dbReference>
<evidence type="ECO:0000313" key="1">
    <source>
        <dbReference type="Ensembl" id="ENSSANP00000016848.1"/>
    </source>
</evidence>
<dbReference type="Ensembl" id="ENSSANT00000017988.1">
    <property type="protein sequence ID" value="ENSSANP00000016848.1"/>
    <property type="gene ID" value="ENSSANG00000008892.1"/>
</dbReference>
<dbReference type="PANTHER" id="PTHR10151:SF107">
    <property type="entry name" value="ECTONUCLEOTIDE PYROPHOSPHATASE_PHOSPHODIESTERASE FAMILY MEMBER 3"/>
    <property type="match status" value="1"/>
</dbReference>
<dbReference type="SUPFAM" id="SSF53649">
    <property type="entry name" value="Alkaline phosphatase-like"/>
    <property type="match status" value="1"/>
</dbReference>
<reference evidence="1" key="2">
    <citation type="submission" date="2025-09" db="UniProtKB">
        <authorList>
            <consortium name="Ensembl"/>
        </authorList>
    </citation>
    <scope>IDENTIFICATION</scope>
</reference>
<dbReference type="GO" id="GO:0047429">
    <property type="term" value="F:nucleoside triphosphate diphosphatase activity"/>
    <property type="evidence" value="ECO:0007669"/>
    <property type="project" value="TreeGrafter"/>
</dbReference>
<dbReference type="GO" id="GO:0009143">
    <property type="term" value="P:nucleoside triphosphate catabolic process"/>
    <property type="evidence" value="ECO:0007669"/>
    <property type="project" value="TreeGrafter"/>
</dbReference>
<dbReference type="AlphaFoldDB" id="A0A671LCB7"/>
<dbReference type="Pfam" id="PF01663">
    <property type="entry name" value="Phosphodiest"/>
    <property type="match status" value="1"/>
</dbReference>
<dbReference type="Proteomes" id="UP000472260">
    <property type="component" value="Unassembled WGS sequence"/>
</dbReference>
<evidence type="ECO:0000313" key="2">
    <source>
        <dbReference type="Proteomes" id="UP000472260"/>
    </source>
</evidence>
<sequence>YLEEPDSSGHSYGPVSGGLILALQGVDRVIGQLMNGLKQLNLHQCVNIIIVADHGMEETSCERKEALQNFIGDVSHLYVSEGPFGRIRAKNTTHTCKSNTMCVTCVLLAAVVQCKQPEQQIKPYLKHHLPKRFHYASNRRIEDVSVLVNPRWLFERYHTHTHTLILNELLCLSQASFLSLGPKFHFQTEVEPFSNIELYNLMCDVLEITPFHNNGTHGSLNHLLRKSVYSPSHPTEQSGPEQCPITSLEPTHTLGCSCTSKFAVEMNTEGEVCSHTLESS</sequence>
<organism evidence="1 2">
    <name type="scientific">Sinocyclocheilus anshuiensis</name>
    <dbReference type="NCBI Taxonomy" id="1608454"/>
    <lineage>
        <taxon>Eukaryota</taxon>
        <taxon>Metazoa</taxon>
        <taxon>Chordata</taxon>
        <taxon>Craniata</taxon>
        <taxon>Vertebrata</taxon>
        <taxon>Euteleostomi</taxon>
        <taxon>Actinopterygii</taxon>
        <taxon>Neopterygii</taxon>
        <taxon>Teleostei</taxon>
        <taxon>Ostariophysi</taxon>
        <taxon>Cypriniformes</taxon>
        <taxon>Cyprinidae</taxon>
        <taxon>Cyprininae</taxon>
        <taxon>Sinocyclocheilus</taxon>
    </lineage>
</organism>
<accession>A0A671LCB7</accession>
<dbReference type="InterPro" id="IPR002591">
    <property type="entry name" value="Phosphodiest/P_Trfase"/>
</dbReference>
<proteinExistence type="predicted"/>
<reference evidence="1" key="1">
    <citation type="submission" date="2025-08" db="UniProtKB">
        <authorList>
            <consortium name="Ensembl"/>
        </authorList>
    </citation>
    <scope>IDENTIFICATION</scope>
</reference>
<dbReference type="PANTHER" id="PTHR10151">
    <property type="entry name" value="ECTONUCLEOTIDE PYROPHOSPHATASE/PHOSPHODIESTERASE"/>
    <property type="match status" value="1"/>
</dbReference>
<dbReference type="InterPro" id="IPR017850">
    <property type="entry name" value="Alkaline_phosphatase_core_sf"/>
</dbReference>
<protein>
    <submittedName>
        <fullName evidence="1">Uncharacterized protein</fullName>
    </submittedName>
</protein>
<name>A0A671LCB7_9TELE</name>
<keyword evidence="2" id="KW-1185">Reference proteome</keyword>